<accession>A0A381YY10</accession>
<feature type="region of interest" description="Disordered" evidence="1">
    <location>
        <begin position="1"/>
        <end position="30"/>
    </location>
</feature>
<dbReference type="EMBL" id="UINC01019270">
    <property type="protein sequence ID" value="SVA81512.1"/>
    <property type="molecule type" value="Genomic_DNA"/>
</dbReference>
<gene>
    <name evidence="2" type="ORF">METZ01_LOCUS134366</name>
</gene>
<evidence type="ECO:0000313" key="2">
    <source>
        <dbReference type="EMBL" id="SVA81512.1"/>
    </source>
</evidence>
<proteinExistence type="predicted"/>
<dbReference type="AlphaFoldDB" id="A0A381YY10"/>
<organism evidence="2">
    <name type="scientific">marine metagenome</name>
    <dbReference type="NCBI Taxonomy" id="408172"/>
    <lineage>
        <taxon>unclassified sequences</taxon>
        <taxon>metagenomes</taxon>
        <taxon>ecological metagenomes</taxon>
    </lineage>
</organism>
<reference evidence="2" key="1">
    <citation type="submission" date="2018-05" db="EMBL/GenBank/DDBJ databases">
        <authorList>
            <person name="Lanie J.A."/>
            <person name="Ng W.-L."/>
            <person name="Kazmierczak K.M."/>
            <person name="Andrzejewski T.M."/>
            <person name="Davidsen T.M."/>
            <person name="Wayne K.J."/>
            <person name="Tettelin H."/>
            <person name="Glass J.I."/>
            <person name="Rusch D."/>
            <person name="Podicherti R."/>
            <person name="Tsui H.-C.T."/>
            <person name="Winkler M.E."/>
        </authorList>
    </citation>
    <scope>NUCLEOTIDE SEQUENCE</scope>
</reference>
<name>A0A381YY10_9ZZZZ</name>
<feature type="compositionally biased region" description="Basic and acidic residues" evidence="1">
    <location>
        <begin position="1"/>
        <end position="14"/>
    </location>
</feature>
<sequence>MPLWGKDTDAESRPKFLPVDSNARGSGGSRQDAIAVAGGWGLSPGHANSGNDNADAQPELLVCISNLAEVFGSATPISIGWTEAEVADTGTFDITVIFDEAIDVTSAAWSANQTVTNKAYILLSRLGVTDMVEDSTVACMYYSGDGTNAITFRGTVQTNAAAGFLAFNGAGVGDSAGEGRHAIFFNGTANMDQENGDSICALMLESGARDVPGDLLVLNASAADTNEGEGILMEAVDFTIAGATGTADITDLTMTGGDASVYVGLLEQGASDDQGEDKLILNGTDGSSTNANDGFVAEDYTSDIAVYTQAGTSSGTASVLNGVTVAAS</sequence>
<evidence type="ECO:0000256" key="1">
    <source>
        <dbReference type="SAM" id="MobiDB-lite"/>
    </source>
</evidence>
<protein>
    <submittedName>
        <fullName evidence="2">Uncharacterized protein</fullName>
    </submittedName>
</protein>